<dbReference type="SUPFAM" id="SSF103481">
    <property type="entry name" value="Multidrug resistance efflux transporter EmrE"/>
    <property type="match status" value="2"/>
</dbReference>
<evidence type="ECO:0000259" key="7">
    <source>
        <dbReference type="Pfam" id="PF00892"/>
    </source>
</evidence>
<dbReference type="AlphaFoldDB" id="A0A2G9C558"/>
<keyword evidence="5 6" id="KW-0472">Membrane</keyword>
<keyword evidence="9" id="KW-1185">Reference proteome</keyword>
<reference evidence="8 9" key="1">
    <citation type="submission" date="2017-11" db="EMBL/GenBank/DDBJ databases">
        <title>Draft genome sequence of Mitsuaria sp. HWN-4.</title>
        <authorList>
            <person name="Gundlapally S.R."/>
        </authorList>
    </citation>
    <scope>NUCLEOTIDE SEQUENCE [LARGE SCALE GENOMIC DNA]</scope>
    <source>
        <strain evidence="8 9">HWN-4</strain>
    </source>
</reference>
<dbReference type="Proteomes" id="UP000231501">
    <property type="component" value="Unassembled WGS sequence"/>
</dbReference>
<evidence type="ECO:0000256" key="6">
    <source>
        <dbReference type="SAM" id="Phobius"/>
    </source>
</evidence>
<proteinExistence type="inferred from homology"/>
<evidence type="ECO:0000256" key="2">
    <source>
        <dbReference type="ARBA" id="ARBA00007362"/>
    </source>
</evidence>
<name>A0A2G9C558_9BURK</name>
<evidence type="ECO:0000313" key="8">
    <source>
        <dbReference type="EMBL" id="PIM51571.1"/>
    </source>
</evidence>
<feature type="transmembrane region" description="Helical" evidence="6">
    <location>
        <begin position="232"/>
        <end position="250"/>
    </location>
</feature>
<feature type="transmembrane region" description="Helical" evidence="6">
    <location>
        <begin position="262"/>
        <end position="282"/>
    </location>
</feature>
<feature type="transmembrane region" description="Helical" evidence="6">
    <location>
        <begin position="80"/>
        <end position="102"/>
    </location>
</feature>
<feature type="domain" description="EamA" evidence="7">
    <location>
        <begin position="25"/>
        <end position="151"/>
    </location>
</feature>
<evidence type="ECO:0000256" key="4">
    <source>
        <dbReference type="ARBA" id="ARBA00022989"/>
    </source>
</evidence>
<evidence type="ECO:0000256" key="3">
    <source>
        <dbReference type="ARBA" id="ARBA00022692"/>
    </source>
</evidence>
<feature type="transmembrane region" description="Helical" evidence="6">
    <location>
        <begin position="288"/>
        <end position="307"/>
    </location>
</feature>
<dbReference type="NCBIfam" id="NF008676">
    <property type="entry name" value="PRK11689.1"/>
    <property type="match status" value="1"/>
</dbReference>
<feature type="transmembrane region" description="Helical" evidence="6">
    <location>
        <begin position="23"/>
        <end position="42"/>
    </location>
</feature>
<keyword evidence="4 6" id="KW-1133">Transmembrane helix</keyword>
<protein>
    <submittedName>
        <fullName evidence="8">EamA family transporter</fullName>
    </submittedName>
</protein>
<evidence type="ECO:0000313" key="9">
    <source>
        <dbReference type="Proteomes" id="UP000231501"/>
    </source>
</evidence>
<evidence type="ECO:0000256" key="5">
    <source>
        <dbReference type="ARBA" id="ARBA00023136"/>
    </source>
</evidence>
<dbReference type="GO" id="GO:0016020">
    <property type="term" value="C:membrane"/>
    <property type="evidence" value="ECO:0007669"/>
    <property type="project" value="UniProtKB-SubCell"/>
</dbReference>
<gene>
    <name evidence="8" type="ORF">CS062_19220</name>
</gene>
<dbReference type="PANTHER" id="PTHR32322:SF2">
    <property type="entry name" value="EAMA DOMAIN-CONTAINING PROTEIN"/>
    <property type="match status" value="1"/>
</dbReference>
<dbReference type="OrthoDB" id="7065924at2"/>
<feature type="transmembrane region" description="Helical" evidence="6">
    <location>
        <begin position="108"/>
        <end position="129"/>
    </location>
</feature>
<feature type="domain" description="EamA" evidence="7">
    <location>
        <begin position="174"/>
        <end position="302"/>
    </location>
</feature>
<comment type="subcellular location">
    <subcellularLocation>
        <location evidence="1">Membrane</location>
        <topology evidence="1">Multi-pass membrane protein</topology>
    </subcellularLocation>
</comment>
<comment type="caution">
    <text evidence="8">The sequence shown here is derived from an EMBL/GenBank/DDBJ whole genome shotgun (WGS) entry which is preliminary data.</text>
</comment>
<evidence type="ECO:0000256" key="1">
    <source>
        <dbReference type="ARBA" id="ARBA00004141"/>
    </source>
</evidence>
<dbReference type="Pfam" id="PF00892">
    <property type="entry name" value="EamA"/>
    <property type="match status" value="2"/>
</dbReference>
<feature type="transmembrane region" description="Helical" evidence="6">
    <location>
        <begin position="136"/>
        <end position="153"/>
    </location>
</feature>
<dbReference type="InterPro" id="IPR037185">
    <property type="entry name" value="EmrE-like"/>
</dbReference>
<dbReference type="InterPro" id="IPR000620">
    <property type="entry name" value="EamA_dom"/>
</dbReference>
<feature type="transmembrane region" description="Helical" evidence="6">
    <location>
        <begin position="202"/>
        <end position="220"/>
    </location>
</feature>
<keyword evidence="3 6" id="KW-0812">Transmembrane</keyword>
<organism evidence="8 9">
    <name type="scientific">Roseateles chitinivorans</name>
    <dbReference type="NCBI Taxonomy" id="2917965"/>
    <lineage>
        <taxon>Bacteria</taxon>
        <taxon>Pseudomonadati</taxon>
        <taxon>Pseudomonadota</taxon>
        <taxon>Betaproteobacteria</taxon>
        <taxon>Burkholderiales</taxon>
        <taxon>Sphaerotilaceae</taxon>
        <taxon>Roseateles</taxon>
    </lineage>
</organism>
<dbReference type="InterPro" id="IPR050638">
    <property type="entry name" value="AA-Vitamin_Transporters"/>
</dbReference>
<comment type="similarity">
    <text evidence="2">Belongs to the EamA transporter family.</text>
</comment>
<sequence length="318" mass="33775">MSLSVDTLVDLPREPRLSRSTQGATLLGLIAILFWSTSVGVTRSTIEFLGRTGAPAVMFTLSALLLLPTRRPLRELPRRYLWLGAALFVGYELCFVLALGFARTRHEAIEVGMVNYLWPSLTVLCSAIAGGQRLNALMLGGLALAFTGVVTASSPPEGLSLARFFHNAASNPLAYGLAFVGAIVWALYSTCTRYMAEGRNALWFFMALSAVGFWVVHALNPDRPPMQVSAHVVIQVVLASTAVTLAYTLWNLGVLRGNIHLLGLAANGTPVMSALFASLLLSAPLPPVFWGGAALVALGSLVAGIGARRAAGRTDRGA</sequence>
<accession>A0A2G9C558</accession>
<dbReference type="EMBL" id="PEOG01000060">
    <property type="protein sequence ID" value="PIM51571.1"/>
    <property type="molecule type" value="Genomic_DNA"/>
</dbReference>
<feature type="transmembrane region" description="Helical" evidence="6">
    <location>
        <begin position="173"/>
        <end position="190"/>
    </location>
</feature>
<dbReference type="RefSeq" id="WP_099863187.1">
    <property type="nucleotide sequence ID" value="NZ_PEOG01000060.1"/>
</dbReference>
<dbReference type="PANTHER" id="PTHR32322">
    <property type="entry name" value="INNER MEMBRANE TRANSPORTER"/>
    <property type="match status" value="1"/>
</dbReference>